<dbReference type="SUPFAM" id="SSF161111">
    <property type="entry name" value="Cation efflux protein transmembrane domain-like"/>
    <property type="match status" value="1"/>
</dbReference>
<dbReference type="InterPro" id="IPR027470">
    <property type="entry name" value="Cation_efflux_CTD"/>
</dbReference>
<evidence type="ECO:0000256" key="6">
    <source>
        <dbReference type="ARBA" id="ARBA00023136"/>
    </source>
</evidence>
<keyword evidence="5 7" id="KW-1133">Transmembrane helix</keyword>
<dbReference type="Gene3D" id="1.20.1510.10">
    <property type="entry name" value="Cation efflux protein transmembrane domain"/>
    <property type="match status" value="1"/>
</dbReference>
<protein>
    <submittedName>
        <fullName evidence="10">Cation diffusion facilitator family transporter</fullName>
    </submittedName>
</protein>
<dbReference type="GO" id="GO:0008324">
    <property type="term" value="F:monoatomic cation transmembrane transporter activity"/>
    <property type="evidence" value="ECO:0007669"/>
    <property type="project" value="InterPro"/>
</dbReference>
<dbReference type="RefSeq" id="WP_091699749.1">
    <property type="nucleotide sequence ID" value="NZ_FOAK01000012.1"/>
</dbReference>
<dbReference type="GO" id="GO:0016020">
    <property type="term" value="C:membrane"/>
    <property type="evidence" value="ECO:0007669"/>
    <property type="project" value="UniProtKB-SubCell"/>
</dbReference>
<feature type="transmembrane region" description="Helical" evidence="7">
    <location>
        <begin position="108"/>
        <end position="129"/>
    </location>
</feature>
<dbReference type="STRING" id="190974.SAMN05216439_0171"/>
<organism evidence="10 11">
    <name type="scientific">Methanobrevibacter gottschalkii</name>
    <dbReference type="NCBI Taxonomy" id="190974"/>
    <lineage>
        <taxon>Archaea</taxon>
        <taxon>Methanobacteriati</taxon>
        <taxon>Methanobacteriota</taxon>
        <taxon>Methanomada group</taxon>
        <taxon>Methanobacteria</taxon>
        <taxon>Methanobacteriales</taxon>
        <taxon>Methanobacteriaceae</taxon>
        <taxon>Methanobrevibacter</taxon>
    </lineage>
</organism>
<gene>
    <name evidence="10" type="ORF">SAMN05216439_0171</name>
</gene>
<dbReference type="InterPro" id="IPR036837">
    <property type="entry name" value="Cation_efflux_CTD_sf"/>
</dbReference>
<feature type="domain" description="Cation efflux protein transmembrane" evidence="8">
    <location>
        <begin position="12"/>
        <end position="203"/>
    </location>
</feature>
<evidence type="ECO:0000256" key="5">
    <source>
        <dbReference type="ARBA" id="ARBA00022989"/>
    </source>
</evidence>
<dbReference type="Pfam" id="PF01545">
    <property type="entry name" value="Cation_efflux"/>
    <property type="match status" value="1"/>
</dbReference>
<evidence type="ECO:0000313" key="10">
    <source>
        <dbReference type="EMBL" id="SEL21388.1"/>
    </source>
</evidence>
<dbReference type="AlphaFoldDB" id="A0A1H7NEJ3"/>
<dbReference type="EMBL" id="FOAK01000012">
    <property type="protein sequence ID" value="SEL21388.1"/>
    <property type="molecule type" value="Genomic_DNA"/>
</dbReference>
<feature type="transmembrane region" description="Helical" evidence="7">
    <location>
        <begin position="78"/>
        <end position="96"/>
    </location>
</feature>
<dbReference type="FunFam" id="1.20.1510.10:FF:000006">
    <property type="entry name" value="Divalent cation efflux transporter"/>
    <property type="match status" value="1"/>
</dbReference>
<evidence type="ECO:0000256" key="7">
    <source>
        <dbReference type="SAM" id="Phobius"/>
    </source>
</evidence>
<keyword evidence="6 7" id="KW-0472">Membrane</keyword>
<dbReference type="InterPro" id="IPR050291">
    <property type="entry name" value="CDF_Transporter"/>
</dbReference>
<dbReference type="OrthoDB" id="8907at2157"/>
<keyword evidence="4 7" id="KW-0812">Transmembrane</keyword>
<dbReference type="InterPro" id="IPR027469">
    <property type="entry name" value="Cation_efflux_TMD_sf"/>
</dbReference>
<proteinExistence type="inferred from homology"/>
<dbReference type="InterPro" id="IPR058533">
    <property type="entry name" value="Cation_efflux_TM"/>
</dbReference>
<feature type="transmembrane region" description="Helical" evidence="7">
    <location>
        <begin position="163"/>
        <end position="189"/>
    </location>
</feature>
<evidence type="ECO:0000259" key="8">
    <source>
        <dbReference type="Pfam" id="PF01545"/>
    </source>
</evidence>
<reference evidence="10 11" key="1">
    <citation type="submission" date="2016-10" db="EMBL/GenBank/DDBJ databases">
        <authorList>
            <person name="de Groot N.N."/>
        </authorList>
    </citation>
    <scope>NUCLEOTIDE SEQUENCE [LARGE SCALE GENOMIC DNA]</scope>
    <source>
        <strain evidence="10 11">DSM 11978</strain>
    </source>
</reference>
<evidence type="ECO:0000256" key="4">
    <source>
        <dbReference type="ARBA" id="ARBA00022692"/>
    </source>
</evidence>
<keyword evidence="3" id="KW-0813">Transport</keyword>
<feature type="domain" description="Cation efflux protein cytoplasmic" evidence="9">
    <location>
        <begin position="209"/>
        <end position="276"/>
    </location>
</feature>
<evidence type="ECO:0000256" key="3">
    <source>
        <dbReference type="ARBA" id="ARBA00022448"/>
    </source>
</evidence>
<dbReference type="NCBIfam" id="TIGR01297">
    <property type="entry name" value="CDF"/>
    <property type="match status" value="1"/>
</dbReference>
<accession>A0A1H7NEJ3</accession>
<comment type="similarity">
    <text evidence="2">Belongs to the cation diffusion facilitator (CDF) transporter (TC 2.A.4) family.</text>
</comment>
<feature type="transmembrane region" description="Helical" evidence="7">
    <location>
        <begin position="12"/>
        <end position="37"/>
    </location>
</feature>
<dbReference type="InterPro" id="IPR002524">
    <property type="entry name" value="Cation_efflux"/>
</dbReference>
<evidence type="ECO:0000256" key="2">
    <source>
        <dbReference type="ARBA" id="ARBA00008114"/>
    </source>
</evidence>
<dbReference type="PANTHER" id="PTHR43840:SF50">
    <property type="entry name" value="MANGANESE EFFLUX SYSTEM PROTEIN MNES"/>
    <property type="match status" value="1"/>
</dbReference>
<dbReference type="Gene3D" id="3.30.70.1350">
    <property type="entry name" value="Cation efflux protein, cytoplasmic domain"/>
    <property type="match status" value="1"/>
</dbReference>
<evidence type="ECO:0000256" key="1">
    <source>
        <dbReference type="ARBA" id="ARBA00004141"/>
    </source>
</evidence>
<dbReference type="PANTHER" id="PTHR43840">
    <property type="entry name" value="MITOCHONDRIAL METAL TRANSPORTER 1-RELATED"/>
    <property type="match status" value="1"/>
</dbReference>
<comment type="subcellular location">
    <subcellularLocation>
        <location evidence="1">Membrane</location>
        <topology evidence="1">Multi-pass membrane protein</topology>
    </subcellularLocation>
</comment>
<dbReference type="Proteomes" id="UP000199506">
    <property type="component" value="Unassembled WGS sequence"/>
</dbReference>
<evidence type="ECO:0000313" key="11">
    <source>
        <dbReference type="Proteomes" id="UP000199506"/>
    </source>
</evidence>
<evidence type="ECO:0000259" key="9">
    <source>
        <dbReference type="Pfam" id="PF16916"/>
    </source>
</evidence>
<dbReference type="Pfam" id="PF16916">
    <property type="entry name" value="ZT_dimer"/>
    <property type="match status" value="1"/>
</dbReference>
<name>A0A1H7NEJ3_9EURY</name>
<dbReference type="SUPFAM" id="SSF160240">
    <property type="entry name" value="Cation efflux protein cytoplasmic domain-like"/>
    <property type="match status" value="1"/>
</dbReference>
<sequence>MTRQEKIIKTSVIGIVVNLILVAFKATIGMLVNSIAITLDAVNNLTDALSSIITIIGTKLAGKAPDKNHPYGYGRVEYFASVIIAAIVLWAGITAFMESWPKILNPDVTSYTAVSLVIIAVAVLVKFALGKYVKNVGEDINSQALVASGSDAFFDAVLSLSTLIAAVISVFFHVSLEGILGVVISIVIIKASVDMLRETIDSMIGSRVDSELSRKLKEYICEIPEVYGAYDLSLHNYGPEDMRGSVHIEVDDDLTAFDIHSLTRNIVYKVYDEFSIVLTIGIYARNNDYKDVREDLYNIASKYEEIIEIHGFIVNKDEDYATFDIIVDFDADREKVKERIYSEIKSKHPELDYYIIDDYDISD</sequence>